<sequence length="105" mass="12505">MEEDLQYFITNRPPKVRDAQSVLDRILLHRDTETGVFGIKDNTFHEDKVRYKSISGAMSHVSLLNIAWDCLSSPVFEQYWRGEPMNYRMQFWKDHPEFNPLKTIK</sequence>
<protein>
    <submittedName>
        <fullName evidence="1">Uncharacterized protein</fullName>
    </submittedName>
</protein>
<gene>
    <name evidence="1" type="ORF">N47_E43940</name>
</gene>
<organism evidence="1">
    <name type="scientific">uncultured Desulfobacterium sp</name>
    <dbReference type="NCBI Taxonomy" id="201089"/>
    <lineage>
        <taxon>Bacteria</taxon>
        <taxon>Pseudomonadati</taxon>
        <taxon>Thermodesulfobacteriota</taxon>
        <taxon>Desulfobacteria</taxon>
        <taxon>Desulfobacterales</taxon>
        <taxon>Desulfobacteriaceae</taxon>
        <taxon>Desulfobacterium</taxon>
        <taxon>environmental samples</taxon>
    </lineage>
</organism>
<evidence type="ECO:0000313" key="1">
    <source>
        <dbReference type="EMBL" id="CBX30882.1"/>
    </source>
</evidence>
<dbReference type="AlphaFoldDB" id="E1YL99"/>
<proteinExistence type="predicted"/>
<reference evidence="1" key="1">
    <citation type="journal article" date="2011" name="Environ. Microbiol.">
        <title>Genomic insights into the metabolic potential of the polycyclic aromatic hydrocarbon degrading sulfate-reducing Deltaproteobacterium N47.</title>
        <authorList>
            <person name="Bergmann F."/>
            <person name="Selesi D."/>
            <person name="Weinmaier T."/>
            <person name="Tischler P."/>
            <person name="Rattei T."/>
            <person name="Meckenstock R.U."/>
        </authorList>
    </citation>
    <scope>NUCLEOTIDE SEQUENCE</scope>
</reference>
<name>E1YL99_9BACT</name>
<accession>E1YL99</accession>
<dbReference type="EMBL" id="FR695877">
    <property type="protein sequence ID" value="CBX30882.1"/>
    <property type="molecule type" value="Genomic_DNA"/>
</dbReference>